<proteinExistence type="predicted"/>
<organism evidence="2 3">
    <name type="scientific">Xenopus laevis</name>
    <name type="common">African clawed frog</name>
    <dbReference type="NCBI Taxonomy" id="8355"/>
    <lineage>
        <taxon>Eukaryota</taxon>
        <taxon>Metazoa</taxon>
        <taxon>Chordata</taxon>
        <taxon>Craniata</taxon>
        <taxon>Vertebrata</taxon>
        <taxon>Euteleostomi</taxon>
        <taxon>Amphibia</taxon>
        <taxon>Batrachia</taxon>
        <taxon>Anura</taxon>
        <taxon>Pipoidea</taxon>
        <taxon>Pipidae</taxon>
        <taxon>Xenopodinae</taxon>
        <taxon>Xenopus</taxon>
        <taxon>Xenopus</taxon>
    </lineage>
</organism>
<reference evidence="3" key="1">
    <citation type="journal article" date="2016" name="Nature">
        <title>Genome evolution in the allotetraploid frog Xenopus laevis.</title>
        <authorList>
            <person name="Session A.M."/>
            <person name="Uno Y."/>
            <person name="Kwon T."/>
            <person name="Chapman J.A."/>
            <person name="Toyoda A."/>
            <person name="Takahashi S."/>
            <person name="Fukui A."/>
            <person name="Hikosaka A."/>
            <person name="Suzuki A."/>
            <person name="Kondo M."/>
            <person name="van Heeringen S.J."/>
            <person name="Quigley I."/>
            <person name="Heinz S."/>
            <person name="Ogino H."/>
            <person name="Ochi H."/>
            <person name="Hellsten U."/>
            <person name="Lyons J.B."/>
            <person name="Simakov O."/>
            <person name="Putnam N."/>
            <person name="Stites J."/>
            <person name="Kuroki Y."/>
            <person name="Tanaka T."/>
            <person name="Michiue T."/>
            <person name="Watanabe M."/>
            <person name="Bogdanovic O."/>
            <person name="Lister R."/>
            <person name="Georgiou G."/>
            <person name="Paranjpe S.S."/>
            <person name="van Kruijsbergen I."/>
            <person name="Shu S."/>
            <person name="Carlson J."/>
            <person name="Kinoshita T."/>
            <person name="Ohta Y."/>
            <person name="Mawaribuchi S."/>
            <person name="Jenkins J."/>
            <person name="Grimwood J."/>
            <person name="Schmutz J."/>
            <person name="Mitros T."/>
            <person name="Mozaffari S.V."/>
            <person name="Suzuki Y."/>
            <person name="Haramoto Y."/>
            <person name="Yamamoto T.S."/>
            <person name="Takagi C."/>
            <person name="Heald R."/>
            <person name="Miller K."/>
            <person name="Haudenschild C."/>
            <person name="Kitzman J."/>
            <person name="Nakayama T."/>
            <person name="Izutsu Y."/>
            <person name="Robert J."/>
            <person name="Fortriede J."/>
            <person name="Burns K."/>
            <person name="Lotay V."/>
            <person name="Karimi K."/>
            <person name="Yasuoka Y."/>
            <person name="Dichmann D.S."/>
            <person name="Flajnik M.F."/>
            <person name="Houston D.W."/>
            <person name="Shendure J."/>
            <person name="DuPasquier L."/>
            <person name="Vize P.D."/>
            <person name="Zorn A.M."/>
            <person name="Ito M."/>
            <person name="Marcotte E.M."/>
            <person name="Wallingford J.B."/>
            <person name="Ito Y."/>
            <person name="Asashima M."/>
            <person name="Ueno N."/>
            <person name="Matsuda Y."/>
            <person name="Veenstra G.J."/>
            <person name="Fujiyama A."/>
            <person name="Harland R.M."/>
            <person name="Taira M."/>
            <person name="Rokhsar D.S."/>
        </authorList>
    </citation>
    <scope>NUCLEOTIDE SEQUENCE [LARGE SCALE GENOMIC DNA]</scope>
    <source>
        <strain evidence="3">J</strain>
    </source>
</reference>
<feature type="chain" id="PRO_5037031239" evidence="1">
    <location>
        <begin position="30"/>
        <end position="102"/>
    </location>
</feature>
<dbReference type="EMBL" id="CM004474">
    <property type="protein sequence ID" value="OCT80803.1"/>
    <property type="molecule type" value="Genomic_DNA"/>
</dbReference>
<evidence type="ECO:0000256" key="1">
    <source>
        <dbReference type="SAM" id="SignalP"/>
    </source>
</evidence>
<dbReference type="AlphaFoldDB" id="A0A974CWP6"/>
<evidence type="ECO:0000313" key="3">
    <source>
        <dbReference type="Proteomes" id="UP000694892"/>
    </source>
</evidence>
<feature type="signal peptide" evidence="1">
    <location>
        <begin position="1"/>
        <end position="29"/>
    </location>
</feature>
<keyword evidence="1" id="KW-0732">Signal</keyword>
<sequence>MDALMKKRIWVPCLICKLFLLCSLLYVDDRSTLTNVQLHTTDPSNHPADQSIKPSTSVQQMSCLLCYWFREIIPIITQMNVSPGGNTCLNMCHCEHHRCCSI</sequence>
<accession>A0A974CWP6</accession>
<evidence type="ECO:0000313" key="2">
    <source>
        <dbReference type="EMBL" id="OCT80803.1"/>
    </source>
</evidence>
<name>A0A974CWP6_XENLA</name>
<protein>
    <submittedName>
        <fullName evidence="2">Uncharacterized protein</fullName>
    </submittedName>
</protein>
<dbReference type="Proteomes" id="UP000694892">
    <property type="component" value="Chromosome 5L"/>
</dbReference>
<gene>
    <name evidence="2" type="ORF">XELAEV_18027616mg</name>
</gene>